<feature type="domain" description="Response regulatory" evidence="3">
    <location>
        <begin position="265"/>
        <end position="379"/>
    </location>
</feature>
<dbReference type="Gene3D" id="3.40.50.2300">
    <property type="match status" value="1"/>
</dbReference>
<dbReference type="Pfam" id="PF00072">
    <property type="entry name" value="Response_reg"/>
    <property type="match status" value="1"/>
</dbReference>
<proteinExistence type="predicted"/>
<dbReference type="PANTHER" id="PTHR44591">
    <property type="entry name" value="STRESS RESPONSE REGULATOR PROTEIN 1"/>
    <property type="match status" value="1"/>
</dbReference>
<evidence type="ECO:0000256" key="2">
    <source>
        <dbReference type="PROSITE-ProRule" id="PRU00169"/>
    </source>
</evidence>
<dbReference type="SUPFAM" id="SSF52172">
    <property type="entry name" value="CheY-like"/>
    <property type="match status" value="1"/>
</dbReference>
<dbReference type="InterPro" id="IPR050595">
    <property type="entry name" value="Bact_response_regulator"/>
</dbReference>
<dbReference type="AlphaFoldDB" id="A0A2M8QEX7"/>
<dbReference type="PROSITE" id="PS50110">
    <property type="entry name" value="RESPONSE_REGULATORY"/>
    <property type="match status" value="1"/>
</dbReference>
<gene>
    <name evidence="4" type="ORF">CUN48_03730</name>
</gene>
<comment type="caution">
    <text evidence="4">The sequence shown here is derived from an EMBL/GenBank/DDBJ whole genome shotgun (WGS) entry which is preliminary data.</text>
</comment>
<sequence>MNTNLASDDAVTWTRKALTNLFDLDFLARHISAQARFTNALQAQQRLLRAIESIRPPADMSIHAPAWRRYNVLNLIYVQGLPQAEVAAQLNLSVRQLRRELAKGVRVIAALLFTEEWSQLAQPAVPAAPWHAPVPPKDYLRCEELLRRSLALLEPLLERQDLTVNVAITDGLPALYGDPMVIRQLIISALTWLLSDIQGTTLRIELVAEDDALMLKLERPSSADATEQLNTVRSLAEMAGVRVELQPADARLRLTLRLNTSSKRCVLMIDDDPDAIRLVGRYLEGSAEFDLVSATSVDEALRVVTSLQPACILLDVMLPQRDGWELLTLLRAHPETARIPIIISSVLHQDELACALGATAVLPKPFTAEELLTTLRATSSPARPLARRAEVALATQSAAKQ</sequence>
<dbReference type="EMBL" id="PGTN01000016">
    <property type="protein sequence ID" value="PJF48359.1"/>
    <property type="molecule type" value="Genomic_DNA"/>
</dbReference>
<keyword evidence="1 2" id="KW-0597">Phosphoprotein</keyword>
<dbReference type="InterPro" id="IPR001789">
    <property type="entry name" value="Sig_transdc_resp-reg_receiver"/>
</dbReference>
<dbReference type="GO" id="GO:0000160">
    <property type="term" value="P:phosphorelay signal transduction system"/>
    <property type="evidence" value="ECO:0007669"/>
    <property type="project" value="InterPro"/>
</dbReference>
<dbReference type="InterPro" id="IPR036388">
    <property type="entry name" value="WH-like_DNA-bd_sf"/>
</dbReference>
<reference evidence="4 5" key="1">
    <citation type="submission" date="2017-11" db="EMBL/GenBank/DDBJ databases">
        <title>Evolution of Phototrophy in the Chloroflexi Phylum Driven by Horizontal Gene Transfer.</title>
        <authorList>
            <person name="Ward L.M."/>
            <person name="Hemp J."/>
            <person name="Shih P.M."/>
            <person name="Mcglynn S.E."/>
            <person name="Fischer W."/>
        </authorList>
    </citation>
    <scope>NUCLEOTIDE SEQUENCE [LARGE SCALE GENOMIC DNA]</scope>
    <source>
        <strain evidence="4">JP3_7</strain>
    </source>
</reference>
<dbReference type="Proteomes" id="UP000230790">
    <property type="component" value="Unassembled WGS sequence"/>
</dbReference>
<evidence type="ECO:0000313" key="4">
    <source>
        <dbReference type="EMBL" id="PJF48359.1"/>
    </source>
</evidence>
<name>A0A2M8QEX7_9CHLR</name>
<dbReference type="InterPro" id="IPR011006">
    <property type="entry name" value="CheY-like_superfamily"/>
</dbReference>
<dbReference type="Gene3D" id="1.10.10.10">
    <property type="entry name" value="Winged helix-like DNA-binding domain superfamily/Winged helix DNA-binding domain"/>
    <property type="match status" value="1"/>
</dbReference>
<dbReference type="SMART" id="SM00448">
    <property type="entry name" value="REC"/>
    <property type="match status" value="1"/>
</dbReference>
<dbReference type="PANTHER" id="PTHR44591:SF3">
    <property type="entry name" value="RESPONSE REGULATORY DOMAIN-CONTAINING PROTEIN"/>
    <property type="match status" value="1"/>
</dbReference>
<evidence type="ECO:0000313" key="5">
    <source>
        <dbReference type="Proteomes" id="UP000230790"/>
    </source>
</evidence>
<organism evidence="4 5">
    <name type="scientific">Candidatus Thermofonsia Clade 3 bacterium</name>
    <dbReference type="NCBI Taxonomy" id="2364212"/>
    <lineage>
        <taxon>Bacteria</taxon>
        <taxon>Bacillati</taxon>
        <taxon>Chloroflexota</taxon>
        <taxon>Candidatus Thermofontia</taxon>
        <taxon>Candidatus Thermofonsia Clade 3</taxon>
    </lineage>
</organism>
<evidence type="ECO:0000256" key="1">
    <source>
        <dbReference type="ARBA" id="ARBA00022553"/>
    </source>
</evidence>
<evidence type="ECO:0000259" key="3">
    <source>
        <dbReference type="PROSITE" id="PS50110"/>
    </source>
</evidence>
<feature type="modified residue" description="4-aspartylphosphate" evidence="2">
    <location>
        <position position="315"/>
    </location>
</feature>
<accession>A0A2M8QEX7</accession>
<protein>
    <recommendedName>
        <fullName evidence="3">Response regulatory domain-containing protein</fullName>
    </recommendedName>
</protein>